<evidence type="ECO:0000313" key="5">
    <source>
        <dbReference type="EMBL" id="RAL40952.1"/>
    </source>
</evidence>
<evidence type="ECO:0000256" key="3">
    <source>
        <dbReference type="RuleBase" id="RU003690"/>
    </source>
</evidence>
<dbReference type="PANTHER" id="PTHR10353">
    <property type="entry name" value="GLYCOSYL HYDROLASE"/>
    <property type="match status" value="1"/>
</dbReference>
<comment type="caution">
    <text evidence="5">The sequence shown here is derived from an EMBL/GenBank/DDBJ whole genome shotgun (WGS) entry which is preliminary data.</text>
</comment>
<dbReference type="PRINTS" id="PR00131">
    <property type="entry name" value="GLHYDRLASE1"/>
</dbReference>
<organism evidence="5 6">
    <name type="scientific">Cuscuta australis</name>
    <dbReference type="NCBI Taxonomy" id="267555"/>
    <lineage>
        <taxon>Eukaryota</taxon>
        <taxon>Viridiplantae</taxon>
        <taxon>Streptophyta</taxon>
        <taxon>Embryophyta</taxon>
        <taxon>Tracheophyta</taxon>
        <taxon>Spermatophyta</taxon>
        <taxon>Magnoliopsida</taxon>
        <taxon>eudicotyledons</taxon>
        <taxon>Gunneridae</taxon>
        <taxon>Pentapetalae</taxon>
        <taxon>asterids</taxon>
        <taxon>lamiids</taxon>
        <taxon>Solanales</taxon>
        <taxon>Convolvulaceae</taxon>
        <taxon>Cuscuteae</taxon>
        <taxon>Cuscuta</taxon>
        <taxon>Cuscuta subgen. Grammica</taxon>
        <taxon>Cuscuta sect. Cleistogrammica</taxon>
    </lineage>
</organism>
<dbReference type="GO" id="GO:0005975">
    <property type="term" value="P:carbohydrate metabolic process"/>
    <property type="evidence" value="ECO:0007669"/>
    <property type="project" value="InterPro"/>
</dbReference>
<evidence type="ECO:0000313" key="6">
    <source>
        <dbReference type="Proteomes" id="UP000249390"/>
    </source>
</evidence>
<evidence type="ECO:0000256" key="2">
    <source>
        <dbReference type="ARBA" id="ARBA00022801"/>
    </source>
</evidence>
<comment type="similarity">
    <text evidence="1 3">Belongs to the glycosyl hydrolase 1 family.</text>
</comment>
<dbReference type="PROSITE" id="PS00653">
    <property type="entry name" value="GLYCOSYL_HYDROL_F1_2"/>
    <property type="match status" value="1"/>
</dbReference>
<evidence type="ECO:0000256" key="1">
    <source>
        <dbReference type="ARBA" id="ARBA00010838"/>
    </source>
</evidence>
<feature type="chain" id="PRO_5016394664" description="Beta-glucosidase" evidence="4">
    <location>
        <begin position="29"/>
        <end position="413"/>
    </location>
</feature>
<dbReference type="Proteomes" id="UP000249390">
    <property type="component" value="Unassembled WGS sequence"/>
</dbReference>
<dbReference type="SUPFAM" id="SSF51445">
    <property type="entry name" value="(Trans)glycosidases"/>
    <property type="match status" value="1"/>
</dbReference>
<dbReference type="InterPro" id="IPR017853">
    <property type="entry name" value="GH"/>
</dbReference>
<dbReference type="InterPro" id="IPR033132">
    <property type="entry name" value="GH_1_N_CS"/>
</dbReference>
<dbReference type="Gene3D" id="3.20.20.80">
    <property type="entry name" value="Glycosidases"/>
    <property type="match status" value="2"/>
</dbReference>
<sequence>MMMMPARNLLYLLLLLLLLLKSPDSSSGQESGIVSDDIVIGRSDFPDQFFFGASTSAYQVEGGYLEDGKGINNWDAFFISKDIDLMHSLGLDAYRFSISWARILPKGRFGGINQAGIDFYNKLINYLLSKGNVWSVRFSLLYTTTKQGGLIGMSEVMFMYEPFSNDDAHDQEAVSRALGFNAAWTFDPAVFGDYPPEMRFYHGSELPKFTLEEKALLKDSVDFIGINHYGTLYAKDCLYSRCNCTGSTCSKGGNRTINGFLYTTGEKDGVFIGDQMAVSRFFVVPRGMEKIVNYVKKRYHNKPMFILENGYAPPNKTASALSIMHDSKRIEYHKAYLSFLARAIRNGADVRGYFIWSLMDAFEWEDYATRFGLYYVEPGTLRRIPKHSVSWYTDFLTKAVVLRDTTKRKSSAF</sequence>
<evidence type="ECO:0000256" key="4">
    <source>
        <dbReference type="SAM" id="SignalP"/>
    </source>
</evidence>
<dbReference type="PANTHER" id="PTHR10353:SF175">
    <property type="entry name" value="BETA-GLUCOSIDASE 18-LIKE ISOFORM X1"/>
    <property type="match status" value="1"/>
</dbReference>
<dbReference type="AlphaFoldDB" id="A0A328D544"/>
<protein>
    <recommendedName>
        <fullName evidence="7">Beta-glucosidase</fullName>
    </recommendedName>
</protein>
<feature type="signal peptide" evidence="4">
    <location>
        <begin position="1"/>
        <end position="28"/>
    </location>
</feature>
<gene>
    <name evidence="5" type="ORF">DM860_008650</name>
</gene>
<dbReference type="GO" id="GO:0008422">
    <property type="term" value="F:beta-glucosidase activity"/>
    <property type="evidence" value="ECO:0007669"/>
    <property type="project" value="TreeGrafter"/>
</dbReference>
<name>A0A328D544_9ASTE</name>
<dbReference type="EMBL" id="NQVE01000192">
    <property type="protein sequence ID" value="RAL40952.1"/>
    <property type="molecule type" value="Genomic_DNA"/>
</dbReference>
<keyword evidence="6" id="KW-1185">Reference proteome</keyword>
<proteinExistence type="inferred from homology"/>
<evidence type="ECO:0008006" key="7">
    <source>
        <dbReference type="Google" id="ProtNLM"/>
    </source>
</evidence>
<accession>A0A328D544</accession>
<keyword evidence="2" id="KW-0378">Hydrolase</keyword>
<dbReference type="Pfam" id="PF00232">
    <property type="entry name" value="Glyco_hydro_1"/>
    <property type="match status" value="3"/>
</dbReference>
<reference evidence="5 6" key="1">
    <citation type="submission" date="2018-06" db="EMBL/GenBank/DDBJ databases">
        <title>The Genome of Cuscuta australis (Dodder) Provides Insight into the Evolution of Plant Parasitism.</title>
        <authorList>
            <person name="Liu H."/>
        </authorList>
    </citation>
    <scope>NUCLEOTIDE SEQUENCE [LARGE SCALE GENOMIC DNA]</scope>
    <source>
        <strain evidence="6">cv. Yunnan</strain>
        <tissue evidence="5">Vines</tissue>
    </source>
</reference>
<keyword evidence="4" id="KW-0732">Signal</keyword>
<dbReference type="InterPro" id="IPR001360">
    <property type="entry name" value="Glyco_hydro_1"/>
</dbReference>